<dbReference type="EMBL" id="CAADEY010000158">
    <property type="protein sequence ID" value="VFJ67000.1"/>
    <property type="molecule type" value="Genomic_DNA"/>
</dbReference>
<sequence>MVMDRGSAKTVLASSNVMPCLRMFETALYESHPNFNVIFPGYVFLCWFPGSAWEPFPDWGERCEPQHKPGRIDVSDTHVGVRSSPPYALPFPARKQETPRQRSQAARVGWAKAPSPVGHFAGGRFKTSGAPGFAFGIAVRSSGTKGKRSFTLLLLARSTMTAISKLDRFCW</sequence>
<evidence type="ECO:0000313" key="1">
    <source>
        <dbReference type="EMBL" id="VFJ67000.1"/>
    </source>
</evidence>
<proteinExistence type="predicted"/>
<accession>A0A450TI89</accession>
<name>A0A450TI89_9GAMM</name>
<organism evidence="1">
    <name type="scientific">Candidatus Kentrum sp. DK</name>
    <dbReference type="NCBI Taxonomy" id="2126562"/>
    <lineage>
        <taxon>Bacteria</taxon>
        <taxon>Pseudomonadati</taxon>
        <taxon>Pseudomonadota</taxon>
        <taxon>Gammaproteobacteria</taxon>
        <taxon>Candidatus Kentrum</taxon>
    </lineage>
</organism>
<dbReference type="AlphaFoldDB" id="A0A450TI89"/>
<protein>
    <submittedName>
        <fullName evidence="1">Uncharacterized protein</fullName>
    </submittedName>
</protein>
<gene>
    <name evidence="1" type="ORF">BECKDK2373C_GA0170839_11582</name>
</gene>
<reference evidence="1" key="1">
    <citation type="submission" date="2019-02" db="EMBL/GenBank/DDBJ databases">
        <authorList>
            <person name="Gruber-Vodicka R. H."/>
            <person name="Seah K. B. B."/>
        </authorList>
    </citation>
    <scope>NUCLEOTIDE SEQUENCE</scope>
    <source>
        <strain evidence="1">BECK_DK161</strain>
    </source>
</reference>